<organism evidence="1 2">
    <name type="scientific">Brooklawnia propionicigenes</name>
    <dbReference type="NCBI Taxonomy" id="3041175"/>
    <lineage>
        <taxon>Bacteria</taxon>
        <taxon>Bacillati</taxon>
        <taxon>Actinomycetota</taxon>
        <taxon>Actinomycetes</taxon>
        <taxon>Propionibacteriales</taxon>
        <taxon>Propionibacteriaceae</taxon>
        <taxon>Brooklawnia</taxon>
    </lineage>
</organism>
<keyword evidence="2" id="KW-1185">Reference proteome</keyword>
<dbReference type="Gene3D" id="3.40.50.11440">
    <property type="match status" value="1"/>
</dbReference>
<gene>
    <name evidence="1" type="ORF">brsh051_27170</name>
</gene>
<dbReference type="Proteomes" id="UP001431656">
    <property type="component" value="Chromosome"/>
</dbReference>
<dbReference type="EMBL" id="AP028056">
    <property type="protein sequence ID" value="BEH03436.1"/>
    <property type="molecule type" value="Genomic_DNA"/>
</dbReference>
<reference evidence="1" key="1">
    <citation type="journal article" date="2024" name="Int. J. Syst. Evol. Microbiol.">
        <title>Brooklawnia propionicigenes sp. nov., a facultatively anaerobic, propionate-producing bacterium isolated from a methanogenic reactor treating waste from cattle farms.</title>
        <authorList>
            <person name="Akita Y."/>
            <person name="Ueki A."/>
            <person name="Tonouchi A."/>
            <person name="Sugawara Y."/>
            <person name="Honma S."/>
            <person name="Kaku N."/>
            <person name="Ueki K."/>
        </authorList>
    </citation>
    <scope>NUCLEOTIDE SEQUENCE</scope>
    <source>
        <strain evidence="1">SH051</strain>
    </source>
</reference>
<dbReference type="RefSeq" id="WP_286265929.1">
    <property type="nucleotide sequence ID" value="NZ_AP028056.1"/>
</dbReference>
<protein>
    <submittedName>
        <fullName evidence="1">Lactate racemase domain-containing protein</fullName>
    </submittedName>
</protein>
<name>A0AAN0K7Y7_9ACTN</name>
<dbReference type="AlphaFoldDB" id="A0AAN0K7Y7"/>
<sequence>MTNSLNLILDDIALPRFARVHQDLQAPRLDDVAGRINEQLAEPEFADTVKPGQRIGITVGSRGIANMPLIVRTLADWVKSKGASAVIIPAMGSHGGATADGQRQMLLGMGFTPEATGCEIISSLDVTELGEVDGLKVLFSSDALACDGLILCNRIKAHTDIVGPIESGLMKMAAIGVGKHRGALQAHSRGLHMAGKMIQTIAPVMFERGNIIFGVGVLENSLDQTRDVVLIETGKIEQTEPTLLEESRRHLPKLLIHDIDVLVVDYMGKNISGDGMDPNVLGRSLIGVKNPEMNVNQIVVLDLTPESHGNATGIGLADITTARLFNQIDFVAMFTNGVTSNGIAGSRIAPFMANQKMALQCATRLTLLPDPSKARIVRIVDTLDVAEIWVSEPLLDEVAANPALTQLTEPAELEFDENGDLFPASAPLD</sequence>
<accession>A0AAN0K7Y7</accession>
<dbReference type="KEGG" id="broo:brsh051_27170"/>
<evidence type="ECO:0000313" key="2">
    <source>
        <dbReference type="Proteomes" id="UP001431656"/>
    </source>
</evidence>
<proteinExistence type="predicted"/>
<evidence type="ECO:0000313" key="1">
    <source>
        <dbReference type="EMBL" id="BEH03436.1"/>
    </source>
</evidence>